<dbReference type="SMART" id="SM00345">
    <property type="entry name" value="HTH_GNTR"/>
    <property type="match status" value="1"/>
</dbReference>
<dbReference type="Gene3D" id="1.10.10.10">
    <property type="entry name" value="Winged helix-like DNA-binding domain superfamily/Winged helix DNA-binding domain"/>
    <property type="match status" value="1"/>
</dbReference>
<dbReference type="InterPro" id="IPR036388">
    <property type="entry name" value="WH-like_DNA-bd_sf"/>
</dbReference>
<name>A0ABW0NWF2_9HYPH</name>
<keyword evidence="2" id="KW-0238">DNA-binding</keyword>
<dbReference type="CDD" id="cd07377">
    <property type="entry name" value="WHTH_GntR"/>
    <property type="match status" value="1"/>
</dbReference>
<evidence type="ECO:0000313" key="6">
    <source>
        <dbReference type="Proteomes" id="UP001596060"/>
    </source>
</evidence>
<accession>A0ABW0NWF2</accession>
<dbReference type="Pfam" id="PF07729">
    <property type="entry name" value="FCD"/>
    <property type="match status" value="1"/>
</dbReference>
<dbReference type="Gene3D" id="1.20.120.530">
    <property type="entry name" value="GntR ligand-binding domain-like"/>
    <property type="match status" value="1"/>
</dbReference>
<comment type="caution">
    <text evidence="5">The sequence shown here is derived from an EMBL/GenBank/DDBJ whole genome shotgun (WGS) entry which is preliminary data.</text>
</comment>
<sequence length="237" mass="25877">MVAPQSLRSQRPLLRQTVTGATVAELRRRILSGAVAAGEALRQDALAREFGISRIPLREAFHQLAAEGLVTLHPHRGAVVTELSAADIAELFDLRSMLEPDLIRRAVPRLTATDFERAETILADYAAAIGRGDLEAYGELNREYHLSLYRASGRGQTLELVRVLLANTDRYTRVQLSMSEGATARAKREHAALLDLCRAGDAEGAARLTHQHVMAVREDLLHLLEPADPTPAQAPAA</sequence>
<feature type="domain" description="HTH gntR-type" evidence="4">
    <location>
        <begin position="16"/>
        <end position="83"/>
    </location>
</feature>
<gene>
    <name evidence="5" type="ORF">ACFPN9_01435</name>
</gene>
<dbReference type="InterPro" id="IPR011711">
    <property type="entry name" value="GntR_C"/>
</dbReference>
<dbReference type="RefSeq" id="WP_082734975.1">
    <property type="nucleotide sequence ID" value="NZ_JBHSLU010000004.1"/>
</dbReference>
<dbReference type="SMART" id="SM00895">
    <property type="entry name" value="FCD"/>
    <property type="match status" value="1"/>
</dbReference>
<dbReference type="PRINTS" id="PR00035">
    <property type="entry name" value="HTHGNTR"/>
</dbReference>
<protein>
    <submittedName>
        <fullName evidence="5">GntR family transcriptional regulator</fullName>
    </submittedName>
</protein>
<dbReference type="PROSITE" id="PS50949">
    <property type="entry name" value="HTH_GNTR"/>
    <property type="match status" value="1"/>
</dbReference>
<dbReference type="InterPro" id="IPR008920">
    <property type="entry name" value="TF_FadR/GntR_C"/>
</dbReference>
<evidence type="ECO:0000256" key="2">
    <source>
        <dbReference type="ARBA" id="ARBA00023125"/>
    </source>
</evidence>
<dbReference type="InterPro" id="IPR000524">
    <property type="entry name" value="Tscrpt_reg_HTH_GntR"/>
</dbReference>
<evidence type="ECO:0000256" key="3">
    <source>
        <dbReference type="ARBA" id="ARBA00023163"/>
    </source>
</evidence>
<proteinExistence type="predicted"/>
<evidence type="ECO:0000256" key="1">
    <source>
        <dbReference type="ARBA" id="ARBA00023015"/>
    </source>
</evidence>
<dbReference type="InterPro" id="IPR036390">
    <property type="entry name" value="WH_DNA-bd_sf"/>
</dbReference>
<reference evidence="6" key="1">
    <citation type="journal article" date="2019" name="Int. J. Syst. Evol. Microbiol.">
        <title>The Global Catalogue of Microorganisms (GCM) 10K type strain sequencing project: providing services to taxonomists for standard genome sequencing and annotation.</title>
        <authorList>
            <consortium name="The Broad Institute Genomics Platform"/>
            <consortium name="The Broad Institute Genome Sequencing Center for Infectious Disease"/>
            <person name="Wu L."/>
            <person name="Ma J."/>
        </authorList>
    </citation>
    <scope>NUCLEOTIDE SEQUENCE [LARGE SCALE GENOMIC DNA]</scope>
    <source>
        <strain evidence="6">CCUG 43117</strain>
    </source>
</reference>
<dbReference type="SUPFAM" id="SSF46785">
    <property type="entry name" value="Winged helix' DNA-binding domain"/>
    <property type="match status" value="1"/>
</dbReference>
<dbReference type="Pfam" id="PF00392">
    <property type="entry name" value="GntR"/>
    <property type="match status" value="1"/>
</dbReference>
<dbReference type="PANTHER" id="PTHR43537:SF41">
    <property type="entry name" value="TRANSCRIPTIONAL REGULATORY PROTEIN"/>
    <property type="match status" value="1"/>
</dbReference>
<evidence type="ECO:0000313" key="5">
    <source>
        <dbReference type="EMBL" id="MFC5503914.1"/>
    </source>
</evidence>
<dbReference type="Proteomes" id="UP001596060">
    <property type="component" value="Unassembled WGS sequence"/>
</dbReference>
<keyword evidence="1" id="KW-0805">Transcription regulation</keyword>
<dbReference type="SUPFAM" id="SSF48008">
    <property type="entry name" value="GntR ligand-binding domain-like"/>
    <property type="match status" value="1"/>
</dbReference>
<dbReference type="PANTHER" id="PTHR43537">
    <property type="entry name" value="TRANSCRIPTIONAL REGULATOR, GNTR FAMILY"/>
    <property type="match status" value="1"/>
</dbReference>
<keyword evidence="6" id="KW-1185">Reference proteome</keyword>
<evidence type="ECO:0000259" key="4">
    <source>
        <dbReference type="PROSITE" id="PS50949"/>
    </source>
</evidence>
<keyword evidence="3" id="KW-0804">Transcription</keyword>
<organism evidence="5 6">
    <name type="scientific">Bosea massiliensis</name>
    <dbReference type="NCBI Taxonomy" id="151419"/>
    <lineage>
        <taxon>Bacteria</taxon>
        <taxon>Pseudomonadati</taxon>
        <taxon>Pseudomonadota</taxon>
        <taxon>Alphaproteobacteria</taxon>
        <taxon>Hyphomicrobiales</taxon>
        <taxon>Boseaceae</taxon>
        <taxon>Bosea</taxon>
    </lineage>
</organism>
<dbReference type="EMBL" id="JBHSLU010000004">
    <property type="protein sequence ID" value="MFC5503914.1"/>
    <property type="molecule type" value="Genomic_DNA"/>
</dbReference>